<dbReference type="GO" id="GO:0003677">
    <property type="term" value="F:DNA binding"/>
    <property type="evidence" value="ECO:0007669"/>
    <property type="project" value="UniProtKB-KW"/>
</dbReference>
<dbReference type="InterPro" id="IPR000847">
    <property type="entry name" value="LysR_HTH_N"/>
</dbReference>
<feature type="domain" description="HTH lysR-type" evidence="6">
    <location>
        <begin position="6"/>
        <end position="63"/>
    </location>
</feature>
<dbReference type="RefSeq" id="WP_085932547.1">
    <property type="nucleotide sequence ID" value="NZ_FUWJ01000001.1"/>
</dbReference>
<dbReference type="CDD" id="cd08417">
    <property type="entry name" value="PBP2_Nitroaromatics_like"/>
    <property type="match status" value="1"/>
</dbReference>
<reference evidence="8" key="1">
    <citation type="submission" date="2017-02" db="EMBL/GenBank/DDBJ databases">
        <authorList>
            <person name="Varghese N."/>
            <person name="Submissions S."/>
        </authorList>
    </citation>
    <scope>NUCLEOTIDE SEQUENCE [LARGE SCALE GENOMIC DNA]</scope>
    <source>
        <strain evidence="8">ATCC 27094</strain>
    </source>
</reference>
<dbReference type="PROSITE" id="PS50931">
    <property type="entry name" value="HTH_LYSR"/>
    <property type="match status" value="1"/>
</dbReference>
<proteinExistence type="inferred from homology"/>
<dbReference type="Gene3D" id="1.10.10.10">
    <property type="entry name" value="Winged helix-like DNA-binding domain superfamily/Winged helix DNA-binding domain"/>
    <property type="match status" value="1"/>
</dbReference>
<dbReference type="InterPro" id="IPR036388">
    <property type="entry name" value="WH-like_DNA-bd_sf"/>
</dbReference>
<evidence type="ECO:0000259" key="6">
    <source>
        <dbReference type="PROSITE" id="PS50931"/>
    </source>
</evidence>
<organism evidence="7 8">
    <name type="scientific">Enhydrobacter aerosaccus</name>
    <dbReference type="NCBI Taxonomy" id="225324"/>
    <lineage>
        <taxon>Bacteria</taxon>
        <taxon>Pseudomonadati</taxon>
        <taxon>Pseudomonadota</taxon>
        <taxon>Alphaproteobacteria</taxon>
        <taxon>Hyphomicrobiales</taxon>
        <taxon>Enhydrobacter</taxon>
    </lineage>
</organism>
<keyword evidence="2" id="KW-0536">Nodulation</keyword>
<keyword evidence="4 7" id="KW-0238">DNA-binding</keyword>
<accession>A0A1T4KB04</accession>
<name>A0A1T4KB04_9HYPH</name>
<evidence type="ECO:0000256" key="1">
    <source>
        <dbReference type="ARBA" id="ARBA00009437"/>
    </source>
</evidence>
<dbReference type="Pfam" id="PF00126">
    <property type="entry name" value="HTH_1"/>
    <property type="match status" value="1"/>
</dbReference>
<dbReference type="SUPFAM" id="SSF53850">
    <property type="entry name" value="Periplasmic binding protein-like II"/>
    <property type="match status" value="1"/>
</dbReference>
<dbReference type="OrthoDB" id="9774011at2"/>
<dbReference type="Gene3D" id="3.40.190.10">
    <property type="entry name" value="Periplasmic binding protein-like II"/>
    <property type="match status" value="2"/>
</dbReference>
<keyword evidence="8" id="KW-1185">Reference proteome</keyword>
<dbReference type="EMBL" id="FUWJ01000001">
    <property type="protein sequence ID" value="SJZ39591.1"/>
    <property type="molecule type" value="Genomic_DNA"/>
</dbReference>
<evidence type="ECO:0000313" key="7">
    <source>
        <dbReference type="EMBL" id="SJZ39591.1"/>
    </source>
</evidence>
<dbReference type="Proteomes" id="UP000190092">
    <property type="component" value="Unassembled WGS sequence"/>
</dbReference>
<dbReference type="STRING" id="225324.SAMN02745126_00861"/>
<evidence type="ECO:0000256" key="5">
    <source>
        <dbReference type="ARBA" id="ARBA00023163"/>
    </source>
</evidence>
<evidence type="ECO:0000313" key="8">
    <source>
        <dbReference type="Proteomes" id="UP000190092"/>
    </source>
</evidence>
<dbReference type="InterPro" id="IPR037402">
    <property type="entry name" value="YidZ_PBP2"/>
</dbReference>
<dbReference type="PRINTS" id="PR00039">
    <property type="entry name" value="HTHLYSR"/>
</dbReference>
<sequence length="302" mass="33482">MNWRRLDLNLLVVFDAVMQERSATRAAEKLNMSQPAVSHALARLRTALRDDLFVRTPEGMEPTPQAERLAPSVRQALADLRAALDGARDFEPAEVERRFVVSVNNYAALVIAPALAATVSREAPFVTLDLRPSGTINIAEQLDRGDIDLALGSLAAPAERFSDLRLFEDRFACVLRRDHPLLRSRKTIDVPSLATLPHLELSSTGDGTKFIDDELARFGLERRIALRAPLLSTAGILAQSDMVAVMAERAALVFADRVPLEVVALPFTSPRLTVAMLWHRRVDDQPAHSWLRSLVTRLSRSL</sequence>
<comment type="similarity">
    <text evidence="1">Belongs to the LysR transcriptional regulatory family.</text>
</comment>
<dbReference type="AlphaFoldDB" id="A0A1T4KB04"/>
<gene>
    <name evidence="7" type="ORF">SAMN02745126_00861</name>
</gene>
<evidence type="ECO:0000256" key="2">
    <source>
        <dbReference type="ARBA" id="ARBA00022458"/>
    </source>
</evidence>
<dbReference type="SUPFAM" id="SSF46785">
    <property type="entry name" value="Winged helix' DNA-binding domain"/>
    <property type="match status" value="1"/>
</dbReference>
<dbReference type="PANTHER" id="PTHR30118:SF15">
    <property type="entry name" value="TRANSCRIPTIONAL REGULATORY PROTEIN"/>
    <property type="match status" value="1"/>
</dbReference>
<dbReference type="GO" id="GO:0003700">
    <property type="term" value="F:DNA-binding transcription factor activity"/>
    <property type="evidence" value="ECO:0007669"/>
    <property type="project" value="InterPro"/>
</dbReference>
<dbReference type="Pfam" id="PF03466">
    <property type="entry name" value="LysR_substrate"/>
    <property type="match status" value="1"/>
</dbReference>
<protein>
    <submittedName>
        <fullName evidence="7">DNA-binding transcriptional regulator, LysR family</fullName>
    </submittedName>
</protein>
<dbReference type="InterPro" id="IPR050389">
    <property type="entry name" value="LysR-type_TF"/>
</dbReference>
<keyword evidence="3" id="KW-0805">Transcription regulation</keyword>
<keyword evidence="5" id="KW-0804">Transcription</keyword>
<dbReference type="InterPro" id="IPR036390">
    <property type="entry name" value="WH_DNA-bd_sf"/>
</dbReference>
<evidence type="ECO:0000256" key="4">
    <source>
        <dbReference type="ARBA" id="ARBA00023125"/>
    </source>
</evidence>
<dbReference type="PANTHER" id="PTHR30118">
    <property type="entry name" value="HTH-TYPE TRANSCRIPTIONAL REGULATOR LEUO-RELATED"/>
    <property type="match status" value="1"/>
</dbReference>
<evidence type="ECO:0000256" key="3">
    <source>
        <dbReference type="ARBA" id="ARBA00023015"/>
    </source>
</evidence>
<dbReference type="InterPro" id="IPR005119">
    <property type="entry name" value="LysR_subst-bd"/>
</dbReference>